<keyword evidence="6 9" id="KW-0067">ATP-binding</keyword>
<proteinExistence type="inferred from homology"/>
<dbReference type="PROSITE" id="PS00108">
    <property type="entry name" value="PROTEIN_KINASE_ST"/>
    <property type="match status" value="1"/>
</dbReference>
<evidence type="ECO:0000313" key="14">
    <source>
        <dbReference type="Proteomes" id="UP001147733"/>
    </source>
</evidence>
<accession>A0A9W9PAT0</accession>
<evidence type="ECO:0000256" key="2">
    <source>
        <dbReference type="ARBA" id="ARBA00022527"/>
    </source>
</evidence>
<feature type="binding site" evidence="9">
    <location>
        <position position="108"/>
    </location>
    <ligand>
        <name>ATP</name>
        <dbReference type="ChEBI" id="CHEBI:30616"/>
    </ligand>
</feature>
<dbReference type="PROSITE" id="PS51285">
    <property type="entry name" value="AGC_KINASE_CTER"/>
    <property type="match status" value="1"/>
</dbReference>
<dbReference type="GO" id="GO:0005829">
    <property type="term" value="C:cytosol"/>
    <property type="evidence" value="ECO:0007669"/>
    <property type="project" value="TreeGrafter"/>
</dbReference>
<comment type="similarity">
    <text evidence="10">Belongs to the protein kinase superfamily.</text>
</comment>
<gene>
    <name evidence="13" type="ORF">N7469_002616</name>
</gene>
<evidence type="ECO:0000256" key="8">
    <source>
        <dbReference type="ARBA" id="ARBA00047454"/>
    </source>
</evidence>
<dbReference type="InterPro" id="IPR008271">
    <property type="entry name" value="Ser/Thr_kinase_AS"/>
</dbReference>
<dbReference type="PROSITE" id="PS00107">
    <property type="entry name" value="PROTEIN_KINASE_ATP"/>
    <property type="match status" value="1"/>
</dbReference>
<comment type="catalytic activity">
    <reaction evidence="8">
        <text>L-seryl-[protein] + ATP = O-phospho-L-seryl-[protein] + ADP + H(+)</text>
        <dbReference type="Rhea" id="RHEA:17989"/>
        <dbReference type="Rhea" id="RHEA-COMP:9863"/>
        <dbReference type="Rhea" id="RHEA-COMP:11604"/>
        <dbReference type="ChEBI" id="CHEBI:15378"/>
        <dbReference type="ChEBI" id="CHEBI:29999"/>
        <dbReference type="ChEBI" id="CHEBI:30616"/>
        <dbReference type="ChEBI" id="CHEBI:83421"/>
        <dbReference type="ChEBI" id="CHEBI:456216"/>
        <dbReference type="EC" id="2.7.11.11"/>
    </reaction>
</comment>
<dbReference type="EMBL" id="JAPQKT010000002">
    <property type="protein sequence ID" value="KAJ5241025.1"/>
    <property type="molecule type" value="Genomic_DNA"/>
</dbReference>
<keyword evidence="4 9" id="KW-0547">Nucleotide-binding</keyword>
<keyword evidence="2 10" id="KW-0723">Serine/threonine-protein kinase</keyword>
<evidence type="ECO:0000313" key="13">
    <source>
        <dbReference type="EMBL" id="KAJ5241025.1"/>
    </source>
</evidence>
<evidence type="ECO:0000256" key="6">
    <source>
        <dbReference type="ARBA" id="ARBA00022840"/>
    </source>
</evidence>
<dbReference type="EC" id="2.7.11.11" evidence="1"/>
<evidence type="ECO:0000256" key="3">
    <source>
        <dbReference type="ARBA" id="ARBA00022679"/>
    </source>
</evidence>
<evidence type="ECO:0000256" key="1">
    <source>
        <dbReference type="ARBA" id="ARBA00012444"/>
    </source>
</evidence>
<dbReference type="PANTHER" id="PTHR24353">
    <property type="entry name" value="CYCLIC NUCLEOTIDE-DEPENDENT PROTEIN KINASE"/>
    <property type="match status" value="1"/>
</dbReference>
<dbReference type="InterPro" id="IPR000961">
    <property type="entry name" value="AGC-kinase_C"/>
</dbReference>
<comment type="catalytic activity">
    <reaction evidence="7">
        <text>L-threonyl-[protein] + ATP = O-phospho-L-threonyl-[protein] + ADP + H(+)</text>
        <dbReference type="Rhea" id="RHEA:46608"/>
        <dbReference type="Rhea" id="RHEA-COMP:11060"/>
        <dbReference type="Rhea" id="RHEA-COMP:11605"/>
        <dbReference type="ChEBI" id="CHEBI:15378"/>
        <dbReference type="ChEBI" id="CHEBI:30013"/>
        <dbReference type="ChEBI" id="CHEBI:30616"/>
        <dbReference type="ChEBI" id="CHEBI:61977"/>
        <dbReference type="ChEBI" id="CHEBI:456216"/>
        <dbReference type="EC" id="2.7.11.11"/>
    </reaction>
</comment>
<evidence type="ECO:0000259" key="11">
    <source>
        <dbReference type="PROSITE" id="PS50011"/>
    </source>
</evidence>
<keyword evidence="14" id="KW-1185">Reference proteome</keyword>
<dbReference type="Proteomes" id="UP001147733">
    <property type="component" value="Unassembled WGS sequence"/>
</dbReference>
<dbReference type="SMART" id="SM00133">
    <property type="entry name" value="S_TK_X"/>
    <property type="match status" value="1"/>
</dbReference>
<reference evidence="13" key="1">
    <citation type="submission" date="2022-11" db="EMBL/GenBank/DDBJ databases">
        <authorList>
            <person name="Petersen C."/>
        </authorList>
    </citation>
    <scope>NUCLEOTIDE SEQUENCE</scope>
    <source>
        <strain evidence="13">IBT 23319</strain>
    </source>
</reference>
<dbReference type="GO" id="GO:0005524">
    <property type="term" value="F:ATP binding"/>
    <property type="evidence" value="ECO:0007669"/>
    <property type="project" value="UniProtKB-UniRule"/>
</dbReference>
<organism evidence="13 14">
    <name type="scientific">Penicillium citrinum</name>
    <dbReference type="NCBI Taxonomy" id="5077"/>
    <lineage>
        <taxon>Eukaryota</taxon>
        <taxon>Fungi</taxon>
        <taxon>Dikarya</taxon>
        <taxon>Ascomycota</taxon>
        <taxon>Pezizomycotina</taxon>
        <taxon>Eurotiomycetes</taxon>
        <taxon>Eurotiomycetidae</taxon>
        <taxon>Eurotiales</taxon>
        <taxon>Aspergillaceae</taxon>
        <taxon>Penicillium</taxon>
    </lineage>
</organism>
<dbReference type="InterPro" id="IPR011009">
    <property type="entry name" value="Kinase-like_dom_sf"/>
</dbReference>
<evidence type="ECO:0000256" key="5">
    <source>
        <dbReference type="ARBA" id="ARBA00022777"/>
    </source>
</evidence>
<dbReference type="Pfam" id="PF00069">
    <property type="entry name" value="Pkinase"/>
    <property type="match status" value="1"/>
</dbReference>
<reference evidence="13" key="2">
    <citation type="journal article" date="2023" name="IMA Fungus">
        <title>Comparative genomic study of the Penicillium genus elucidates a diverse pangenome and 15 lateral gene transfer events.</title>
        <authorList>
            <person name="Petersen C."/>
            <person name="Sorensen T."/>
            <person name="Nielsen M.R."/>
            <person name="Sondergaard T.E."/>
            <person name="Sorensen J.L."/>
            <person name="Fitzpatrick D.A."/>
            <person name="Frisvad J.C."/>
            <person name="Nielsen K.L."/>
        </authorList>
    </citation>
    <scope>NUCLEOTIDE SEQUENCE</scope>
    <source>
        <strain evidence="13">IBT 23319</strain>
    </source>
</reference>
<dbReference type="PROSITE" id="PS50011">
    <property type="entry name" value="PROTEIN_KINASE_DOM"/>
    <property type="match status" value="1"/>
</dbReference>
<dbReference type="OrthoDB" id="63267at2759"/>
<dbReference type="FunFam" id="3.30.200.20:FF:000822">
    <property type="entry name" value="cAMP-dependent protein kinase catalytic subunit, putative"/>
    <property type="match status" value="1"/>
</dbReference>
<dbReference type="GeneID" id="81380703"/>
<protein>
    <recommendedName>
        <fullName evidence="1">cAMP-dependent protein kinase</fullName>
        <ecNumber evidence="1">2.7.11.11</ecNumber>
    </recommendedName>
</protein>
<keyword evidence="3" id="KW-0808">Transferase</keyword>
<dbReference type="GO" id="GO:0004691">
    <property type="term" value="F:cAMP-dependent protein kinase activity"/>
    <property type="evidence" value="ECO:0007669"/>
    <property type="project" value="UniProtKB-EC"/>
</dbReference>
<dbReference type="RefSeq" id="XP_056504030.1">
    <property type="nucleotide sequence ID" value="XM_056641536.1"/>
</dbReference>
<evidence type="ECO:0000256" key="4">
    <source>
        <dbReference type="ARBA" id="ARBA00022741"/>
    </source>
</evidence>
<feature type="domain" description="AGC-kinase C-terminal" evidence="12">
    <location>
        <begin position="328"/>
        <end position="386"/>
    </location>
</feature>
<dbReference type="SMART" id="SM00220">
    <property type="entry name" value="S_TKc"/>
    <property type="match status" value="1"/>
</dbReference>
<sequence length="386" mass="44121">MATGTVQHSAPDEVQGSTLALLKNSEMRPHEIQERAKDLLHSNRPPHRSANPFLVTERREEKQLTISSPNLHLNDFVLMKTLGTGTFARVSLARLKDQPDKNKVYALKILRKADVIKLKQVEHVRNERKTLAAVVGHPFITTLVASFSDEQCLYMLLDFCPGGEIFSYLRRARRFNEETSKFYAAEITMTIEYLHDVQGVAYRDLKPENILLDANGHIKFIIAKPTHSVVLRKYLAPEVIHNSGHGLAVDWWALGILIYEFLVGQPPFWDQSPMRIYEQIVEGRLRFPPNMPPAAQNIVSLLCKTNPTERLGYISGGSTRVKSHPFFQGIVWDDLFYHRVKGPIIPRVSHPADTGNFEDYPDSDNRNQNLYTDDLKKKYDPLFSDF</sequence>
<dbReference type="GO" id="GO:0005952">
    <property type="term" value="C:cAMP-dependent protein kinase complex"/>
    <property type="evidence" value="ECO:0007669"/>
    <property type="project" value="TreeGrafter"/>
</dbReference>
<dbReference type="PANTHER" id="PTHR24353:SF37">
    <property type="entry name" value="CAMP-DEPENDENT PROTEIN KINASE CATALYTIC SUBUNIT PRKX"/>
    <property type="match status" value="1"/>
</dbReference>
<name>A0A9W9PAT0_PENCI</name>
<evidence type="ECO:0000256" key="10">
    <source>
        <dbReference type="RuleBase" id="RU000304"/>
    </source>
</evidence>
<dbReference type="Gene3D" id="3.30.200.20">
    <property type="entry name" value="Phosphorylase Kinase, domain 1"/>
    <property type="match status" value="1"/>
</dbReference>
<evidence type="ECO:0000256" key="9">
    <source>
        <dbReference type="PROSITE-ProRule" id="PRU10141"/>
    </source>
</evidence>
<keyword evidence="5" id="KW-0418">Kinase</keyword>
<evidence type="ECO:0000256" key="7">
    <source>
        <dbReference type="ARBA" id="ARBA00047292"/>
    </source>
</evidence>
<feature type="domain" description="Protein kinase" evidence="11">
    <location>
        <begin position="76"/>
        <end position="327"/>
    </location>
</feature>
<dbReference type="AlphaFoldDB" id="A0A9W9PAT0"/>
<dbReference type="Gene3D" id="1.10.510.10">
    <property type="entry name" value="Transferase(Phosphotransferase) domain 1"/>
    <property type="match status" value="1"/>
</dbReference>
<dbReference type="SUPFAM" id="SSF56112">
    <property type="entry name" value="Protein kinase-like (PK-like)"/>
    <property type="match status" value="1"/>
</dbReference>
<dbReference type="InterPro" id="IPR000719">
    <property type="entry name" value="Prot_kinase_dom"/>
</dbReference>
<dbReference type="InterPro" id="IPR017441">
    <property type="entry name" value="Protein_kinase_ATP_BS"/>
</dbReference>
<evidence type="ECO:0000259" key="12">
    <source>
        <dbReference type="PROSITE" id="PS51285"/>
    </source>
</evidence>
<comment type="caution">
    <text evidence="13">The sequence shown here is derived from an EMBL/GenBank/DDBJ whole genome shotgun (WGS) entry which is preliminary data.</text>
</comment>